<dbReference type="Gene3D" id="1.10.10.60">
    <property type="entry name" value="Homeodomain-like"/>
    <property type="match status" value="2"/>
</dbReference>
<evidence type="ECO:0000259" key="9">
    <source>
        <dbReference type="PROSITE" id="PS51294"/>
    </source>
</evidence>
<keyword evidence="4" id="KW-0238">DNA-binding</keyword>
<dbReference type="PROSITE" id="PS51294">
    <property type="entry name" value="HTH_MYB"/>
    <property type="match status" value="2"/>
</dbReference>
<keyword evidence="5" id="KW-0804">Transcription</keyword>
<evidence type="ECO:0000313" key="12">
    <source>
        <dbReference type="Proteomes" id="UP001141806"/>
    </source>
</evidence>
<proteinExistence type="predicted"/>
<dbReference type="AlphaFoldDB" id="A0A9Q0GYL1"/>
<feature type="domain" description="HTH myb-type" evidence="9">
    <location>
        <begin position="62"/>
        <end position="116"/>
    </location>
</feature>
<protein>
    <submittedName>
        <fullName evidence="11">Uncharacterized protein</fullName>
    </submittedName>
</protein>
<dbReference type="Proteomes" id="UP001141806">
    <property type="component" value="Unassembled WGS sequence"/>
</dbReference>
<evidence type="ECO:0000256" key="7">
    <source>
        <dbReference type="SAM" id="MobiDB-lite"/>
    </source>
</evidence>
<keyword evidence="3" id="KW-0805">Transcription regulation</keyword>
<organism evidence="11 12">
    <name type="scientific">Protea cynaroides</name>
    <dbReference type="NCBI Taxonomy" id="273540"/>
    <lineage>
        <taxon>Eukaryota</taxon>
        <taxon>Viridiplantae</taxon>
        <taxon>Streptophyta</taxon>
        <taxon>Embryophyta</taxon>
        <taxon>Tracheophyta</taxon>
        <taxon>Spermatophyta</taxon>
        <taxon>Magnoliopsida</taxon>
        <taxon>Proteales</taxon>
        <taxon>Proteaceae</taxon>
        <taxon>Protea</taxon>
    </lineage>
</organism>
<feature type="compositionally biased region" description="Basic and acidic residues" evidence="7">
    <location>
        <begin position="152"/>
        <end position="162"/>
    </location>
</feature>
<dbReference type="Pfam" id="PF03080">
    <property type="entry name" value="Neprosin"/>
    <property type="match status" value="1"/>
</dbReference>
<feature type="domain" description="Myb-like" evidence="8">
    <location>
        <begin position="9"/>
        <end position="61"/>
    </location>
</feature>
<dbReference type="PANTHER" id="PTHR10641:SF622">
    <property type="entry name" value="TRANSCRIPTION FACTOR MYB17"/>
    <property type="match status" value="1"/>
</dbReference>
<feature type="domain" description="Myb-like" evidence="8">
    <location>
        <begin position="62"/>
        <end position="112"/>
    </location>
</feature>
<evidence type="ECO:0000256" key="6">
    <source>
        <dbReference type="ARBA" id="ARBA00023242"/>
    </source>
</evidence>
<evidence type="ECO:0000313" key="11">
    <source>
        <dbReference type="EMBL" id="KAJ4956647.1"/>
    </source>
</evidence>
<feature type="domain" description="Neprosin PEP catalytic" evidence="10">
    <location>
        <begin position="400"/>
        <end position="654"/>
    </location>
</feature>
<evidence type="ECO:0000256" key="2">
    <source>
        <dbReference type="ARBA" id="ARBA00022737"/>
    </source>
</evidence>
<evidence type="ECO:0000259" key="8">
    <source>
        <dbReference type="PROSITE" id="PS50090"/>
    </source>
</evidence>
<dbReference type="FunFam" id="1.10.10.60:FF:000394">
    <property type="entry name" value="MYB transcription factor"/>
    <property type="match status" value="1"/>
</dbReference>
<dbReference type="OrthoDB" id="2143914at2759"/>
<comment type="subcellular location">
    <subcellularLocation>
        <location evidence="1">Nucleus</location>
    </subcellularLocation>
</comment>
<dbReference type="PROSITE" id="PS50090">
    <property type="entry name" value="MYB_LIKE"/>
    <property type="match status" value="2"/>
</dbReference>
<feature type="region of interest" description="Disordered" evidence="7">
    <location>
        <begin position="332"/>
        <end position="353"/>
    </location>
</feature>
<dbReference type="InterPro" id="IPR017930">
    <property type="entry name" value="Myb_dom"/>
</dbReference>
<dbReference type="InterPro" id="IPR001005">
    <property type="entry name" value="SANT/Myb"/>
</dbReference>
<dbReference type="EMBL" id="JAMYWD010000011">
    <property type="protein sequence ID" value="KAJ4956647.1"/>
    <property type="molecule type" value="Genomic_DNA"/>
</dbReference>
<evidence type="ECO:0000256" key="3">
    <source>
        <dbReference type="ARBA" id="ARBA00023015"/>
    </source>
</evidence>
<sequence length="654" mass="72100">MGRAPCCDKQGLKKGPWTTEEDEILVEYIKNNGHGSWRSLPKLAGLLRCGKSCRLRWTNYLRPDIKRGPFTLEEEKTIIQLHGMLGNRWAAIASQLPGRTDNEIKNFWNTHLKKRLVCMGLDPQTHSRSSTGSIVNLSTSPSTRHMAQWESARLEAEARLSKESFVPNPSSSSSSSSSSKKPESDYFLMIWNSEVGESFRRLRKGEQLVMECQSSTISQASTSTKCGSGLTTEVVPASARAGGTGVECKSCHRSDGGVEDVVVVGGGGGSSETSSSNELMVEVEDSSEETSLRMLLDFPGPGSDEMGFFQGQMMSLFASFSSFRRMLKGLDQRGRKGMSSSIPRETLKESSPSRVEHLDLHLQGGGCPSGTVPIRRTTKEDLIRWKSFSNSSGNIHQFLNEGPGRHFAGYQLKEANGNYHGVSAGMTVHTPQLLSTNQYSGALIWVEGGLNHVQIGWHVNPKLYGDNKTHLFGHWTADGSQKTGCFNNLCSGFVQVSKSLTLGQIITTDPITNGSIPIVQLNLYQLTSSKHWWLVSGQPSTYEVIGYWPIELFNGIKDFAPVVGWRGEVYAPQGELSPKMGTGQFPQKNGIKQFKSVASFSTVRVYNETSAVDPYDSSLEKVANETIYYDVIDYPYINDELKHTFFYGGPGEDK</sequence>
<dbReference type="GO" id="GO:0005634">
    <property type="term" value="C:nucleus"/>
    <property type="evidence" value="ECO:0007669"/>
    <property type="project" value="UniProtKB-SubCell"/>
</dbReference>
<dbReference type="InterPro" id="IPR004314">
    <property type="entry name" value="Neprosin"/>
</dbReference>
<gene>
    <name evidence="11" type="ORF">NE237_013430</name>
</gene>
<evidence type="ECO:0000256" key="4">
    <source>
        <dbReference type="ARBA" id="ARBA00023125"/>
    </source>
</evidence>
<feature type="region of interest" description="Disordered" evidence="7">
    <location>
        <begin position="124"/>
        <end position="182"/>
    </location>
</feature>
<keyword evidence="12" id="KW-1185">Reference proteome</keyword>
<accession>A0A9Q0GYL1</accession>
<feature type="compositionally biased region" description="Low complexity" evidence="7">
    <location>
        <begin position="170"/>
        <end position="179"/>
    </location>
</feature>
<name>A0A9Q0GYL1_9MAGN</name>
<comment type="caution">
    <text evidence="11">The sequence shown here is derived from an EMBL/GenBank/DDBJ whole genome shotgun (WGS) entry which is preliminary data.</text>
</comment>
<dbReference type="InterPro" id="IPR009057">
    <property type="entry name" value="Homeodomain-like_sf"/>
</dbReference>
<dbReference type="CDD" id="cd00167">
    <property type="entry name" value="SANT"/>
    <property type="match status" value="2"/>
</dbReference>
<dbReference type="PROSITE" id="PS52045">
    <property type="entry name" value="NEPROSIN_PEP_CD"/>
    <property type="match status" value="1"/>
</dbReference>
<feature type="domain" description="HTH myb-type" evidence="9">
    <location>
        <begin position="9"/>
        <end position="61"/>
    </location>
</feature>
<feature type="compositionally biased region" description="Polar residues" evidence="7">
    <location>
        <begin position="124"/>
        <end position="145"/>
    </location>
</feature>
<evidence type="ECO:0000256" key="1">
    <source>
        <dbReference type="ARBA" id="ARBA00004123"/>
    </source>
</evidence>
<keyword evidence="2" id="KW-0677">Repeat</keyword>
<dbReference type="SUPFAM" id="SSF46689">
    <property type="entry name" value="Homeodomain-like"/>
    <property type="match status" value="1"/>
</dbReference>
<dbReference type="GO" id="GO:0000976">
    <property type="term" value="F:transcription cis-regulatory region binding"/>
    <property type="evidence" value="ECO:0007669"/>
    <property type="project" value="UniProtKB-ARBA"/>
</dbReference>
<evidence type="ECO:0000256" key="5">
    <source>
        <dbReference type="ARBA" id="ARBA00023163"/>
    </source>
</evidence>
<dbReference type="SMART" id="SM00717">
    <property type="entry name" value="SANT"/>
    <property type="match status" value="2"/>
</dbReference>
<keyword evidence="6" id="KW-0539">Nucleus</keyword>
<dbReference type="Gene3D" id="3.90.1320.10">
    <property type="entry name" value="Outer-capsid protein sigma 3, large lobe"/>
    <property type="match status" value="1"/>
</dbReference>
<dbReference type="PANTHER" id="PTHR10641">
    <property type="entry name" value="MYB FAMILY TRANSCRIPTION FACTOR"/>
    <property type="match status" value="1"/>
</dbReference>
<feature type="compositionally biased region" description="Polar residues" evidence="7">
    <location>
        <begin position="338"/>
        <end position="353"/>
    </location>
</feature>
<dbReference type="InterPro" id="IPR015495">
    <property type="entry name" value="Myb_TF_plants"/>
</dbReference>
<dbReference type="FunFam" id="1.10.10.60:FF:000121">
    <property type="entry name" value="Myb transcription factor"/>
    <property type="match status" value="1"/>
</dbReference>
<reference evidence="11" key="1">
    <citation type="journal article" date="2023" name="Plant J.">
        <title>The genome of the king protea, Protea cynaroides.</title>
        <authorList>
            <person name="Chang J."/>
            <person name="Duong T.A."/>
            <person name="Schoeman C."/>
            <person name="Ma X."/>
            <person name="Roodt D."/>
            <person name="Barker N."/>
            <person name="Li Z."/>
            <person name="Van de Peer Y."/>
            <person name="Mizrachi E."/>
        </authorList>
    </citation>
    <scope>NUCLEOTIDE SEQUENCE</scope>
    <source>
        <tissue evidence="11">Young leaves</tissue>
    </source>
</reference>
<evidence type="ECO:0000259" key="10">
    <source>
        <dbReference type="PROSITE" id="PS52045"/>
    </source>
</evidence>
<dbReference type="Pfam" id="PF00249">
    <property type="entry name" value="Myb_DNA-binding"/>
    <property type="match status" value="2"/>
</dbReference>